<name>A0A232EFM8_9HYME</name>
<evidence type="ECO:0000313" key="1">
    <source>
        <dbReference type="EMBL" id="OXU17128.1"/>
    </source>
</evidence>
<sequence length="66" mass="7646">MGINADLYDYQNTETNTFYVATTSSVPYCARLRNNANVYQQYNESNVIQTKFFNPDQKTILIVHGF</sequence>
<dbReference type="AlphaFoldDB" id="A0A232EFM8"/>
<evidence type="ECO:0000313" key="2">
    <source>
        <dbReference type="Proteomes" id="UP000215335"/>
    </source>
</evidence>
<comment type="caution">
    <text evidence="1">The sequence shown here is derived from an EMBL/GenBank/DDBJ whole genome shotgun (WGS) entry which is preliminary data.</text>
</comment>
<reference evidence="1 2" key="1">
    <citation type="journal article" date="2017" name="Curr. Biol.">
        <title>The Evolution of Venom by Co-option of Single-Copy Genes.</title>
        <authorList>
            <person name="Martinson E.O."/>
            <person name="Mrinalini"/>
            <person name="Kelkar Y.D."/>
            <person name="Chang C.H."/>
            <person name="Werren J.H."/>
        </authorList>
    </citation>
    <scope>NUCLEOTIDE SEQUENCE [LARGE SCALE GENOMIC DNA]</scope>
    <source>
        <strain evidence="1 2">Alberta</strain>
        <tissue evidence="1">Whole body</tissue>
    </source>
</reference>
<dbReference type="EMBL" id="NNAY01004998">
    <property type="protein sequence ID" value="OXU17128.1"/>
    <property type="molecule type" value="Genomic_DNA"/>
</dbReference>
<protein>
    <submittedName>
        <fullName evidence="1">Uncharacterized protein</fullName>
    </submittedName>
</protein>
<gene>
    <name evidence="1" type="ORF">TSAR_008993</name>
</gene>
<proteinExistence type="predicted"/>
<accession>A0A232EFM8</accession>
<keyword evidence="2" id="KW-1185">Reference proteome</keyword>
<feature type="non-terminal residue" evidence="1">
    <location>
        <position position="66"/>
    </location>
</feature>
<dbReference type="Proteomes" id="UP000215335">
    <property type="component" value="Unassembled WGS sequence"/>
</dbReference>
<organism evidence="1 2">
    <name type="scientific">Trichomalopsis sarcophagae</name>
    <dbReference type="NCBI Taxonomy" id="543379"/>
    <lineage>
        <taxon>Eukaryota</taxon>
        <taxon>Metazoa</taxon>
        <taxon>Ecdysozoa</taxon>
        <taxon>Arthropoda</taxon>
        <taxon>Hexapoda</taxon>
        <taxon>Insecta</taxon>
        <taxon>Pterygota</taxon>
        <taxon>Neoptera</taxon>
        <taxon>Endopterygota</taxon>
        <taxon>Hymenoptera</taxon>
        <taxon>Apocrita</taxon>
        <taxon>Proctotrupomorpha</taxon>
        <taxon>Chalcidoidea</taxon>
        <taxon>Pteromalidae</taxon>
        <taxon>Pteromalinae</taxon>
        <taxon>Trichomalopsis</taxon>
    </lineage>
</organism>